<evidence type="ECO:0000313" key="1">
    <source>
        <dbReference type="EMBL" id="MDX8046812.1"/>
    </source>
</evidence>
<dbReference type="EMBL" id="JAWZSR010000007">
    <property type="protein sequence ID" value="MDX8046812.1"/>
    <property type="molecule type" value="Genomic_DNA"/>
</dbReference>
<comment type="caution">
    <text evidence="1">The sequence shown here is derived from an EMBL/GenBank/DDBJ whole genome shotgun (WGS) entry which is preliminary data.</text>
</comment>
<accession>A0ACC6M7R9</accession>
<keyword evidence="2" id="KW-1185">Reference proteome</keyword>
<proteinExistence type="predicted"/>
<organism evidence="1 2">
    <name type="scientific">Gracilibacillus pellucidus</name>
    <dbReference type="NCBI Taxonomy" id="3095368"/>
    <lineage>
        <taxon>Bacteria</taxon>
        <taxon>Bacillati</taxon>
        <taxon>Bacillota</taxon>
        <taxon>Bacilli</taxon>
        <taxon>Bacillales</taxon>
        <taxon>Bacillaceae</taxon>
        <taxon>Gracilibacillus</taxon>
    </lineage>
</organism>
<sequence>MKKVQKLQLPLQTLSLVVGFMVWVLLSSLMSFIKQDISLTAGQISFVTAIPVILGSILRIPLGFYTNRFGARGLFVLSLIFLVLPVGYLGMAKNFIDLIISGLFLGIGGAVFSVGVTSLPKYYPKEKHGFVNGIYGVGNIGTAITSFGAPIIAGMFGWRVAVWTFIIPLVLFALLNFLLGDRHEPRVETSLKQQVLGVYRNNKLWFLSIFYFLTFGAFVALTVYLPNFLVSEFQLSEVDAGLRTAGFIALCTALRPVGGWLGDKLNPFKVLMVVFGGLTVSGVLLSFSPTITLYTIGSLSVAVFAGIGNGTIFKLVPLYFTKQAGIVNGIVAAMGGLGGFFPPIILTFVFDLSGHYAIGFMALSQFALASLIIIIWMYYTDKLNLSNYIVNNAGQGILVTDEKGKITKINRAFQQITGYSEEEVLGQNPNILSSGKQEQHFYTEMWNQLQEKEIWQGKITNKRKTGELYTQWLSISVLKDGGENITNYVGVFSELHK</sequence>
<reference evidence="1" key="1">
    <citation type="submission" date="2023-11" db="EMBL/GenBank/DDBJ databases">
        <title>Gracilibacillus pellucida a moderately halophilic bacterium isolated from saline soil in Xinjiang province.</title>
        <authorList>
            <person name="Zhang Z."/>
            <person name="Tan F."/>
            <person name="Wang Y."/>
            <person name="Xia M."/>
        </authorList>
    </citation>
    <scope>NUCLEOTIDE SEQUENCE</scope>
    <source>
        <strain evidence="1">S3-1-1</strain>
    </source>
</reference>
<name>A0ACC6M7R9_9BACI</name>
<protein>
    <submittedName>
        <fullName evidence="1">MFS transporter</fullName>
    </submittedName>
</protein>
<evidence type="ECO:0000313" key="2">
    <source>
        <dbReference type="Proteomes" id="UP001277972"/>
    </source>
</evidence>
<gene>
    <name evidence="1" type="ORF">SH601_12540</name>
</gene>
<dbReference type="Proteomes" id="UP001277972">
    <property type="component" value="Unassembled WGS sequence"/>
</dbReference>